<dbReference type="EMBL" id="JADWDJ010000008">
    <property type="protein sequence ID" value="KAG5277108.1"/>
    <property type="molecule type" value="Genomic_DNA"/>
</dbReference>
<gene>
    <name evidence="1" type="ORF">AALO_G00113610</name>
</gene>
<dbReference type="AlphaFoldDB" id="A0AAV6GPR8"/>
<proteinExistence type="predicted"/>
<reference evidence="1" key="1">
    <citation type="submission" date="2020-10" db="EMBL/GenBank/DDBJ databases">
        <title>Chromosome-scale genome assembly of the Allis shad, Alosa alosa.</title>
        <authorList>
            <person name="Margot Z."/>
            <person name="Christophe K."/>
            <person name="Cabau C."/>
            <person name="Louis A."/>
            <person name="Berthelot C."/>
            <person name="Parey E."/>
            <person name="Roest Crollius H."/>
            <person name="Montfort J."/>
            <person name="Robinson-Rechavi M."/>
            <person name="Bucao C."/>
            <person name="Bouchez O."/>
            <person name="Gislard M."/>
            <person name="Lluch J."/>
            <person name="Milhes M."/>
            <person name="Lampietro C."/>
            <person name="Lopez Roques C."/>
            <person name="Donnadieu C."/>
            <person name="Braasch I."/>
            <person name="Desvignes T."/>
            <person name="Postlethwait J."/>
            <person name="Bobe J."/>
            <person name="Guiguen Y."/>
        </authorList>
    </citation>
    <scope>NUCLEOTIDE SEQUENCE</scope>
    <source>
        <strain evidence="1">M-15738</strain>
        <tissue evidence="1">Blood</tissue>
    </source>
</reference>
<comment type="caution">
    <text evidence="1">The sequence shown here is derived from an EMBL/GenBank/DDBJ whole genome shotgun (WGS) entry which is preliminary data.</text>
</comment>
<sequence>MCMCWMACFLYENPRGEYSGSRLSLDVFLHESRTPFSQQKWHKLQLTQTTTRCHLGVLPLLFFMRLDLLLP</sequence>
<organism evidence="1 2">
    <name type="scientific">Alosa alosa</name>
    <name type="common">allis shad</name>
    <dbReference type="NCBI Taxonomy" id="278164"/>
    <lineage>
        <taxon>Eukaryota</taxon>
        <taxon>Metazoa</taxon>
        <taxon>Chordata</taxon>
        <taxon>Craniata</taxon>
        <taxon>Vertebrata</taxon>
        <taxon>Euteleostomi</taxon>
        <taxon>Actinopterygii</taxon>
        <taxon>Neopterygii</taxon>
        <taxon>Teleostei</taxon>
        <taxon>Clupei</taxon>
        <taxon>Clupeiformes</taxon>
        <taxon>Clupeoidei</taxon>
        <taxon>Clupeidae</taxon>
        <taxon>Alosa</taxon>
    </lineage>
</organism>
<evidence type="ECO:0000313" key="2">
    <source>
        <dbReference type="Proteomes" id="UP000823561"/>
    </source>
</evidence>
<keyword evidence="2" id="KW-1185">Reference proteome</keyword>
<dbReference type="Proteomes" id="UP000823561">
    <property type="component" value="Chromosome 8"/>
</dbReference>
<protein>
    <submittedName>
        <fullName evidence="1">Uncharacterized protein</fullName>
    </submittedName>
</protein>
<accession>A0AAV6GPR8</accession>
<name>A0AAV6GPR8_9TELE</name>
<evidence type="ECO:0000313" key="1">
    <source>
        <dbReference type="EMBL" id="KAG5277108.1"/>
    </source>
</evidence>